<keyword evidence="1" id="KW-0614">Plasmid</keyword>
<accession>A0A248UNX5</accession>
<name>A0A248UNX5_9HYPH</name>
<dbReference type="KEGG" id="och:CES85_3731"/>
<sequence>MIPLDMQRPANTFRSVHKLWSQLKQMAAGFFVEQRTFGLLTLVGE</sequence>
<dbReference type="EMBL" id="CP022605">
    <property type="protein sequence ID" value="ASV88567.1"/>
    <property type="molecule type" value="Genomic_DNA"/>
</dbReference>
<dbReference type="Proteomes" id="UP000215256">
    <property type="component" value="Plasmid unnamed1"/>
</dbReference>
<reference evidence="1 2" key="1">
    <citation type="submission" date="2017-07" db="EMBL/GenBank/DDBJ databases">
        <title>Phylogenetic study on the rhizospheric bacterium Ochrobactrum sp. A44.</title>
        <authorList>
            <person name="Krzyzanowska D.M."/>
            <person name="Ossowicki A."/>
            <person name="Rajewska M."/>
            <person name="Maciag T."/>
            <person name="Kaczynski Z."/>
            <person name="Czerwicka M."/>
            <person name="Jafra S."/>
        </authorList>
    </citation>
    <scope>NUCLEOTIDE SEQUENCE [LARGE SCALE GENOMIC DNA]</scope>
    <source>
        <strain evidence="1 2">A44</strain>
        <plasmid evidence="1 2">unnamed1</plasmid>
    </source>
</reference>
<proteinExistence type="predicted"/>
<dbReference type="AlphaFoldDB" id="A0A248UNX5"/>
<evidence type="ECO:0000313" key="1">
    <source>
        <dbReference type="EMBL" id="ASV88567.1"/>
    </source>
</evidence>
<geneLocation type="plasmid" evidence="1 2">
    <name>unnamed1</name>
</geneLocation>
<protein>
    <submittedName>
        <fullName evidence="1">Uncharacterized protein</fullName>
    </submittedName>
</protein>
<organism evidence="1 2">
    <name type="scientific">Ochrobactrum quorumnocens</name>
    <dbReference type="NCBI Taxonomy" id="271865"/>
    <lineage>
        <taxon>Bacteria</taxon>
        <taxon>Pseudomonadati</taxon>
        <taxon>Pseudomonadota</taxon>
        <taxon>Alphaproteobacteria</taxon>
        <taxon>Hyphomicrobiales</taxon>
        <taxon>Brucellaceae</taxon>
        <taxon>Brucella/Ochrobactrum group</taxon>
        <taxon>Ochrobactrum</taxon>
    </lineage>
</organism>
<gene>
    <name evidence="1" type="ORF">CES85_3731</name>
</gene>
<evidence type="ECO:0000313" key="2">
    <source>
        <dbReference type="Proteomes" id="UP000215256"/>
    </source>
</evidence>